<keyword evidence="3" id="KW-1185">Reference proteome</keyword>
<proteinExistence type="predicted"/>
<dbReference type="RefSeq" id="WP_141632953.1">
    <property type="nucleotide sequence ID" value="NZ_VIGB01000003.1"/>
</dbReference>
<accession>A0A540VZT5</accession>
<evidence type="ECO:0000313" key="2">
    <source>
        <dbReference type="EMBL" id="TQF02251.1"/>
    </source>
</evidence>
<comment type="caution">
    <text evidence="2">The sequence shown here is derived from an EMBL/GenBank/DDBJ whole genome shotgun (WGS) entry which is preliminary data.</text>
</comment>
<feature type="signal peptide" evidence="1">
    <location>
        <begin position="1"/>
        <end position="32"/>
    </location>
</feature>
<reference evidence="2 3" key="1">
    <citation type="submission" date="2019-06" db="EMBL/GenBank/DDBJ databases">
        <title>Description of Kitasatospora acidophila sp. nov. isolated from pine grove soil, and reclassification of Streptomyces novaecaesareae to Kitasatospora novaeceasareae comb. nov.</title>
        <authorList>
            <person name="Kim M.J."/>
        </authorList>
    </citation>
    <scope>NUCLEOTIDE SEQUENCE [LARGE SCALE GENOMIC DNA]</scope>
    <source>
        <strain evidence="2 3">MMS16-CNU292</strain>
    </source>
</reference>
<dbReference type="Proteomes" id="UP000319103">
    <property type="component" value="Unassembled WGS sequence"/>
</dbReference>
<dbReference type="EMBL" id="VIGB01000003">
    <property type="protein sequence ID" value="TQF02251.1"/>
    <property type="molecule type" value="Genomic_DNA"/>
</dbReference>
<dbReference type="AlphaFoldDB" id="A0A540VZT5"/>
<organism evidence="2 3">
    <name type="scientific">Kitasatospora acidiphila</name>
    <dbReference type="NCBI Taxonomy" id="2567942"/>
    <lineage>
        <taxon>Bacteria</taxon>
        <taxon>Bacillati</taxon>
        <taxon>Actinomycetota</taxon>
        <taxon>Actinomycetes</taxon>
        <taxon>Kitasatosporales</taxon>
        <taxon>Streptomycetaceae</taxon>
        <taxon>Kitasatospora</taxon>
    </lineage>
</organism>
<name>A0A540VZT5_9ACTN</name>
<dbReference type="PROSITE" id="PS51318">
    <property type="entry name" value="TAT"/>
    <property type="match status" value="1"/>
</dbReference>
<evidence type="ECO:0008006" key="4">
    <source>
        <dbReference type="Google" id="ProtNLM"/>
    </source>
</evidence>
<keyword evidence="1" id="KW-0732">Signal</keyword>
<sequence length="119" mass="11961">MTTPRRSHGTAILALAAGAVAALLATAAPATAAAPHGAAGSSTAGRSARTARAGEVFTCTYIDDKKVPDVYGRGCTPQKVGALSDFTIRPALLGSSYHCQTGWADGLEVINGSGCQKIS</sequence>
<feature type="chain" id="PRO_5021955144" description="Secreted protein" evidence="1">
    <location>
        <begin position="33"/>
        <end position="119"/>
    </location>
</feature>
<dbReference type="InterPro" id="IPR006311">
    <property type="entry name" value="TAT_signal"/>
</dbReference>
<evidence type="ECO:0000256" key="1">
    <source>
        <dbReference type="SAM" id="SignalP"/>
    </source>
</evidence>
<gene>
    <name evidence="2" type="ORF">E6W39_08170</name>
</gene>
<evidence type="ECO:0000313" key="3">
    <source>
        <dbReference type="Proteomes" id="UP000319103"/>
    </source>
</evidence>
<protein>
    <recommendedName>
        <fullName evidence="4">Secreted protein</fullName>
    </recommendedName>
</protein>